<dbReference type="PROSITE" id="PS00028">
    <property type="entry name" value="ZINC_FINGER_C2H2_1"/>
    <property type="match status" value="1"/>
</dbReference>
<keyword evidence="1" id="KW-0479">Metal-binding</keyword>
<keyword evidence="1" id="KW-0863">Zinc-finger</keyword>
<reference evidence="4" key="1">
    <citation type="submission" date="2013-03" db="EMBL/GenBank/DDBJ databases">
        <title>The Genome Sequence of Anopheles dirus WRAIR2.</title>
        <authorList>
            <consortium name="The Broad Institute Genomics Platform"/>
            <person name="Neafsey D.E."/>
            <person name="Walton C."/>
            <person name="Walker B."/>
            <person name="Young S.K."/>
            <person name="Zeng Q."/>
            <person name="Gargeya S."/>
            <person name="Fitzgerald M."/>
            <person name="Haas B."/>
            <person name="Abouelleil A."/>
            <person name="Allen A.W."/>
            <person name="Alvarado L."/>
            <person name="Arachchi H.M."/>
            <person name="Berlin A.M."/>
            <person name="Chapman S.B."/>
            <person name="Gainer-Dewar J."/>
            <person name="Goldberg J."/>
            <person name="Griggs A."/>
            <person name="Gujja S."/>
            <person name="Hansen M."/>
            <person name="Howarth C."/>
            <person name="Imamovic A."/>
            <person name="Ireland A."/>
            <person name="Larimer J."/>
            <person name="McCowan C."/>
            <person name="Murphy C."/>
            <person name="Pearson M."/>
            <person name="Poon T.W."/>
            <person name="Priest M."/>
            <person name="Roberts A."/>
            <person name="Saif S."/>
            <person name="Shea T."/>
            <person name="Sisk P."/>
            <person name="Sykes S."/>
            <person name="Wortman J."/>
            <person name="Nusbaum C."/>
            <person name="Birren B."/>
        </authorList>
    </citation>
    <scope>NUCLEOTIDE SEQUENCE [LARGE SCALE GENOMIC DNA]</scope>
    <source>
        <strain evidence="4">WRAIR2</strain>
    </source>
</reference>
<dbReference type="AlphaFoldDB" id="A0A182NYI9"/>
<dbReference type="VEuPathDB" id="VectorBase:ADIR014888"/>
<dbReference type="InterPro" id="IPR013087">
    <property type="entry name" value="Znf_C2H2_type"/>
</dbReference>
<dbReference type="EnsemblMetazoa" id="ADIR014888-RA">
    <property type="protein sequence ID" value="ADIR014888-PA"/>
    <property type="gene ID" value="ADIR014888"/>
</dbReference>
<accession>A0A182NYI9</accession>
<keyword evidence="1" id="KW-0862">Zinc</keyword>
<evidence type="ECO:0000313" key="3">
    <source>
        <dbReference type="EnsemblMetazoa" id="ADIR014888-PA"/>
    </source>
</evidence>
<evidence type="ECO:0000256" key="1">
    <source>
        <dbReference type="PROSITE-ProRule" id="PRU00042"/>
    </source>
</evidence>
<reference evidence="3" key="2">
    <citation type="submission" date="2020-05" db="UniProtKB">
        <authorList>
            <consortium name="EnsemblMetazoa"/>
        </authorList>
    </citation>
    <scope>IDENTIFICATION</scope>
    <source>
        <strain evidence="3">WRAIR2</strain>
    </source>
</reference>
<protein>
    <recommendedName>
        <fullName evidence="2">C2H2-type domain-containing protein</fullName>
    </recommendedName>
</protein>
<dbReference type="Proteomes" id="UP000075884">
    <property type="component" value="Unassembled WGS sequence"/>
</dbReference>
<proteinExistence type="predicted"/>
<organism evidence="3 4">
    <name type="scientific">Anopheles dirus</name>
    <dbReference type="NCBI Taxonomy" id="7168"/>
    <lineage>
        <taxon>Eukaryota</taxon>
        <taxon>Metazoa</taxon>
        <taxon>Ecdysozoa</taxon>
        <taxon>Arthropoda</taxon>
        <taxon>Hexapoda</taxon>
        <taxon>Insecta</taxon>
        <taxon>Pterygota</taxon>
        <taxon>Neoptera</taxon>
        <taxon>Endopterygota</taxon>
        <taxon>Diptera</taxon>
        <taxon>Nematocera</taxon>
        <taxon>Culicoidea</taxon>
        <taxon>Culicidae</taxon>
        <taxon>Anophelinae</taxon>
        <taxon>Anopheles</taxon>
    </lineage>
</organism>
<feature type="domain" description="C2H2-type" evidence="2">
    <location>
        <begin position="10"/>
        <end position="33"/>
    </location>
</feature>
<keyword evidence="4" id="KW-1185">Reference proteome</keyword>
<name>A0A182NYI9_9DIPT</name>
<sequence>MAQRPLYDGVKCEKCEYWFSKLYLFKQHNRTYH</sequence>
<evidence type="ECO:0000313" key="4">
    <source>
        <dbReference type="Proteomes" id="UP000075884"/>
    </source>
</evidence>
<dbReference type="GO" id="GO:0008270">
    <property type="term" value="F:zinc ion binding"/>
    <property type="evidence" value="ECO:0007669"/>
    <property type="project" value="UniProtKB-KW"/>
</dbReference>
<dbReference type="PROSITE" id="PS50157">
    <property type="entry name" value="ZINC_FINGER_C2H2_2"/>
    <property type="match status" value="1"/>
</dbReference>
<evidence type="ECO:0000259" key="2">
    <source>
        <dbReference type="PROSITE" id="PS50157"/>
    </source>
</evidence>